<protein>
    <recommendedName>
        <fullName evidence="5">PLAC8 motif-containing protein</fullName>
    </recommendedName>
</protein>
<feature type="compositionally biased region" description="Polar residues" evidence="1">
    <location>
        <begin position="546"/>
        <end position="561"/>
    </location>
</feature>
<dbReference type="AlphaFoldDB" id="A0A822Y2L9"/>
<reference evidence="3 4" key="1">
    <citation type="journal article" date="2020" name="Mol. Biol. Evol.">
        <title>Distinct Expression and Methylation Patterns for Genes with Different Fates following a Single Whole-Genome Duplication in Flowering Plants.</title>
        <authorList>
            <person name="Shi T."/>
            <person name="Rahmani R.S."/>
            <person name="Gugger P.F."/>
            <person name="Wang M."/>
            <person name="Li H."/>
            <person name="Zhang Y."/>
            <person name="Li Z."/>
            <person name="Wang Q."/>
            <person name="Van de Peer Y."/>
            <person name="Marchal K."/>
            <person name="Chen J."/>
        </authorList>
    </citation>
    <scope>NUCLEOTIDE SEQUENCE [LARGE SCALE GENOMIC DNA]</scope>
    <source>
        <tissue evidence="3">Leaf</tissue>
    </source>
</reference>
<evidence type="ECO:0008006" key="5">
    <source>
        <dbReference type="Google" id="ProtNLM"/>
    </source>
</evidence>
<organism evidence="3 4">
    <name type="scientific">Nelumbo nucifera</name>
    <name type="common">Sacred lotus</name>
    <dbReference type="NCBI Taxonomy" id="4432"/>
    <lineage>
        <taxon>Eukaryota</taxon>
        <taxon>Viridiplantae</taxon>
        <taxon>Streptophyta</taxon>
        <taxon>Embryophyta</taxon>
        <taxon>Tracheophyta</taxon>
        <taxon>Spermatophyta</taxon>
        <taxon>Magnoliopsida</taxon>
        <taxon>Proteales</taxon>
        <taxon>Nelumbonaceae</taxon>
        <taxon>Nelumbo</taxon>
    </lineage>
</organism>
<dbReference type="EMBL" id="DUZY01000002">
    <property type="protein sequence ID" value="DAD28154.1"/>
    <property type="molecule type" value="Genomic_DNA"/>
</dbReference>
<feature type="compositionally biased region" description="Basic and acidic residues" evidence="1">
    <location>
        <begin position="562"/>
        <end position="571"/>
    </location>
</feature>
<feature type="compositionally biased region" description="Low complexity" evidence="1">
    <location>
        <begin position="494"/>
        <end position="527"/>
    </location>
</feature>
<accession>A0A822Y2L9</accession>
<feature type="transmembrane region" description="Helical" evidence="2">
    <location>
        <begin position="135"/>
        <end position="159"/>
    </location>
</feature>
<dbReference type="PANTHER" id="PTHR31045:SF30">
    <property type="entry name" value="PLAC8 FAMILY PROTEIN"/>
    <property type="match status" value="1"/>
</dbReference>
<feature type="region of interest" description="Disordered" evidence="1">
    <location>
        <begin position="492"/>
        <end position="571"/>
    </location>
</feature>
<keyword evidence="4" id="KW-1185">Reference proteome</keyword>
<dbReference type="InterPro" id="IPR006461">
    <property type="entry name" value="PLAC_motif_containing"/>
</dbReference>
<comment type="caution">
    <text evidence="3">The sequence shown here is derived from an EMBL/GenBank/DDBJ whole genome shotgun (WGS) entry which is preliminary data.</text>
</comment>
<dbReference type="Proteomes" id="UP000607653">
    <property type="component" value="Unassembled WGS sequence"/>
</dbReference>
<evidence type="ECO:0000256" key="1">
    <source>
        <dbReference type="SAM" id="MobiDB-lite"/>
    </source>
</evidence>
<gene>
    <name evidence="3" type="ORF">HUJ06_029622</name>
</gene>
<dbReference type="InterPro" id="IPR021369">
    <property type="entry name" value="DUF2985"/>
</dbReference>
<name>A0A822Y2L9_NELNU</name>
<feature type="transmembrane region" description="Helical" evidence="2">
    <location>
        <begin position="228"/>
        <end position="249"/>
    </location>
</feature>
<keyword evidence="2" id="KW-0812">Transmembrane</keyword>
<proteinExistence type="predicted"/>
<evidence type="ECO:0000313" key="4">
    <source>
        <dbReference type="Proteomes" id="UP000607653"/>
    </source>
</evidence>
<sequence>MISASYGKGTEEVQEELGSSPISNGSKGMARVPFHMSSSQRGLLGQENPQKGSPDVSTALPSRVGILKFGSTGLLASPSAKFLQIAEERDEVSRSVPSSTSQGSQNRFNLVFVQKIDWASLRKICKEWVRNPINLALLVWITCVAVSGAILFLVMTGMLNNVLPRKSQRDAWFEVNNQILNALFTLMCLYQHPKRFHHLVLLFRWRPGDISRLRKIYCKNGTYKPHEWAHMMVVVVLLHVNCFAQYVLCSLNLGYRRSERPAIGVGLCLSIAIAAPATAGLYSILSPLGKEYESEMDEEAHVQIITSSPRNKSLEKRFSFASRSEERVVENNPQWRGGLFDFWDDISLAYLSFFCSFCVFGWNMERLGFGNMYVHIATFLLFCMAPFWIFNLAAINIDNEVVREALGVTGIVLCVFGLLYGGFWRIQMRKKFKLPDNGFCCGKPAVIDCAQWLFCCSCSLAQEVRTVDFYDIVEDKLYKRQTEEGYRATPCEVGSFQSTSGSSSLLQNNSSPSKPRTESSSSPSGISKEYYNPDMRLFMVEEESSTKGTDNTMSPPVSSLVQRDDNQQCPV</sequence>
<evidence type="ECO:0000256" key="2">
    <source>
        <dbReference type="SAM" id="Phobius"/>
    </source>
</evidence>
<feature type="transmembrane region" description="Helical" evidence="2">
    <location>
        <begin position="401"/>
        <end position="423"/>
    </location>
</feature>
<dbReference type="PANTHER" id="PTHR31045">
    <property type="entry name" value="PLAC8 FAMILY PROTEIN-RELATED"/>
    <property type="match status" value="1"/>
</dbReference>
<feature type="transmembrane region" description="Helical" evidence="2">
    <location>
        <begin position="346"/>
        <end position="364"/>
    </location>
</feature>
<evidence type="ECO:0000313" key="3">
    <source>
        <dbReference type="EMBL" id="DAD28154.1"/>
    </source>
</evidence>
<feature type="region of interest" description="Disordered" evidence="1">
    <location>
        <begin position="1"/>
        <end position="31"/>
    </location>
</feature>
<dbReference type="Pfam" id="PF04749">
    <property type="entry name" value="PLAC8"/>
    <property type="match status" value="1"/>
</dbReference>
<dbReference type="NCBIfam" id="TIGR01571">
    <property type="entry name" value="A_thal_Cys_rich"/>
    <property type="match status" value="1"/>
</dbReference>
<feature type="transmembrane region" description="Helical" evidence="2">
    <location>
        <begin position="261"/>
        <end position="285"/>
    </location>
</feature>
<dbReference type="Pfam" id="PF11204">
    <property type="entry name" value="DUF2985"/>
    <property type="match status" value="1"/>
</dbReference>
<keyword evidence="2" id="KW-0472">Membrane</keyword>
<feature type="region of interest" description="Disordered" evidence="1">
    <location>
        <begin position="38"/>
        <end position="57"/>
    </location>
</feature>
<feature type="transmembrane region" description="Helical" evidence="2">
    <location>
        <begin position="376"/>
        <end position="395"/>
    </location>
</feature>
<keyword evidence="2" id="KW-1133">Transmembrane helix</keyword>